<evidence type="ECO:0000313" key="3">
    <source>
        <dbReference type="Proteomes" id="UP000095280"/>
    </source>
</evidence>
<dbReference type="Proteomes" id="UP000095280">
    <property type="component" value="Unplaced"/>
</dbReference>
<accession>A0A1I8G9A3</accession>
<organism evidence="3 4">
    <name type="scientific">Macrostomum lignano</name>
    <dbReference type="NCBI Taxonomy" id="282301"/>
    <lineage>
        <taxon>Eukaryota</taxon>
        <taxon>Metazoa</taxon>
        <taxon>Spiralia</taxon>
        <taxon>Lophotrochozoa</taxon>
        <taxon>Platyhelminthes</taxon>
        <taxon>Rhabditophora</taxon>
        <taxon>Macrostomorpha</taxon>
        <taxon>Macrostomida</taxon>
        <taxon>Macrostomidae</taxon>
        <taxon>Macrostomum</taxon>
    </lineage>
</organism>
<dbReference type="Gene3D" id="3.40.50.620">
    <property type="entry name" value="HUPs"/>
    <property type="match status" value="1"/>
</dbReference>
<evidence type="ECO:0000259" key="2">
    <source>
        <dbReference type="Pfam" id="PF00582"/>
    </source>
</evidence>
<dbReference type="Pfam" id="PF00582">
    <property type="entry name" value="Usp"/>
    <property type="match status" value="1"/>
</dbReference>
<protein>
    <submittedName>
        <fullName evidence="4">Usp domain-containing protein</fullName>
    </submittedName>
</protein>
<dbReference type="PANTHER" id="PTHR46989">
    <property type="entry name" value="USP DOMAIN-CONTAINING PROTEIN"/>
    <property type="match status" value="1"/>
</dbReference>
<sequence length="282" mass="30833">QAGGDTAIRFDKRRERTERTYSSSSAGEQQEKPDTNQESIPSLIAWESNQKKKQSIVAFKSSPNLQRGENVCLWSQEVKEVGDKPARLQTRILCGISNSGAAAEAEHRRVLIGVDRSEHSERAVIFYAEHLRQDRDLVIFVNVTDPPEVAVGFGTMGTLAAEVYARSIDQTLCEARQLATDVRALCDSLGIGRIKFLERIAHGPGQAIVKIAKEEKVDFIVMGTRGMGAIKRTFVGSVSDYVLHHARKPVIIVPPPPAAKPPHSGESGRKRTDGGGSSSRHA</sequence>
<evidence type="ECO:0000256" key="1">
    <source>
        <dbReference type="SAM" id="MobiDB-lite"/>
    </source>
</evidence>
<dbReference type="InterPro" id="IPR014729">
    <property type="entry name" value="Rossmann-like_a/b/a_fold"/>
</dbReference>
<dbReference type="PANTHER" id="PTHR46989:SF3">
    <property type="entry name" value="USPA DOMAIN-CONTAINING PROTEIN"/>
    <property type="match status" value="1"/>
</dbReference>
<evidence type="ECO:0000313" key="4">
    <source>
        <dbReference type="WBParaSite" id="maker-uti_cns_0001104-snap-gene-1.12-mRNA-1"/>
    </source>
</evidence>
<keyword evidence="3" id="KW-1185">Reference proteome</keyword>
<feature type="domain" description="UspA" evidence="2">
    <location>
        <begin position="108"/>
        <end position="254"/>
    </location>
</feature>
<dbReference type="PRINTS" id="PR01438">
    <property type="entry name" value="UNVRSLSTRESS"/>
</dbReference>
<feature type="compositionally biased region" description="Basic and acidic residues" evidence="1">
    <location>
        <begin position="8"/>
        <end position="19"/>
    </location>
</feature>
<dbReference type="CDD" id="cd23659">
    <property type="entry name" value="USP_At3g01520-like"/>
    <property type="match status" value="1"/>
</dbReference>
<reference evidence="4" key="1">
    <citation type="submission" date="2016-11" db="UniProtKB">
        <authorList>
            <consortium name="WormBaseParasite"/>
        </authorList>
    </citation>
    <scope>IDENTIFICATION</scope>
</reference>
<proteinExistence type="predicted"/>
<feature type="region of interest" description="Disordered" evidence="1">
    <location>
        <begin position="1"/>
        <end position="42"/>
    </location>
</feature>
<feature type="region of interest" description="Disordered" evidence="1">
    <location>
        <begin position="252"/>
        <end position="282"/>
    </location>
</feature>
<dbReference type="InterPro" id="IPR006015">
    <property type="entry name" value="Universal_stress_UspA"/>
</dbReference>
<dbReference type="SUPFAM" id="SSF52402">
    <property type="entry name" value="Adenine nucleotide alpha hydrolases-like"/>
    <property type="match status" value="1"/>
</dbReference>
<dbReference type="InterPro" id="IPR006016">
    <property type="entry name" value="UspA"/>
</dbReference>
<dbReference type="WBParaSite" id="maker-uti_cns_0001104-snap-gene-1.12-mRNA-1">
    <property type="protein sequence ID" value="maker-uti_cns_0001104-snap-gene-1.12-mRNA-1"/>
    <property type="gene ID" value="maker-uti_cns_0001104-snap-gene-1.12"/>
</dbReference>
<dbReference type="AlphaFoldDB" id="A0A1I8G9A3"/>
<name>A0A1I8G9A3_9PLAT</name>